<organism evidence="2 3">
    <name type="scientific">Chlorogloeopsis fritschii PCC 6912</name>
    <dbReference type="NCBI Taxonomy" id="211165"/>
    <lineage>
        <taxon>Bacteria</taxon>
        <taxon>Bacillati</taxon>
        <taxon>Cyanobacteriota</taxon>
        <taxon>Cyanophyceae</taxon>
        <taxon>Nostocales</taxon>
        <taxon>Chlorogloeopsidaceae</taxon>
        <taxon>Chlorogloeopsis</taxon>
    </lineage>
</organism>
<proteinExistence type="predicted"/>
<accession>A0A433N900</accession>
<feature type="transmembrane region" description="Helical" evidence="1">
    <location>
        <begin position="78"/>
        <end position="99"/>
    </location>
</feature>
<comment type="caution">
    <text evidence="2">The sequence shown here is derived from an EMBL/GenBank/DDBJ whole genome shotgun (WGS) entry which is preliminary data.</text>
</comment>
<name>A0A433N900_CHLFR</name>
<evidence type="ECO:0000313" key="2">
    <source>
        <dbReference type="EMBL" id="RUR78248.1"/>
    </source>
</evidence>
<evidence type="ECO:0000256" key="1">
    <source>
        <dbReference type="SAM" id="Phobius"/>
    </source>
</evidence>
<dbReference type="STRING" id="211165.GCA_000317285_02056"/>
<gene>
    <name evidence="2" type="ORF">PCC6912_35900</name>
</gene>
<dbReference type="PANTHER" id="PTHR30386:SF27">
    <property type="entry name" value="MEMBRANE FUSION PROTEIN (MFP) FAMILY PROTEIN"/>
    <property type="match status" value="1"/>
</dbReference>
<keyword evidence="1" id="KW-0472">Membrane</keyword>
<dbReference type="EMBL" id="RSCJ01000015">
    <property type="protein sequence ID" value="RUR78248.1"/>
    <property type="molecule type" value="Genomic_DNA"/>
</dbReference>
<dbReference type="PANTHER" id="PTHR30386">
    <property type="entry name" value="MEMBRANE FUSION SUBUNIT OF EMRAB-TOLC MULTIDRUG EFFLUX PUMP"/>
    <property type="match status" value="1"/>
</dbReference>
<keyword evidence="1" id="KW-1133">Transmembrane helix</keyword>
<keyword evidence="1" id="KW-0812">Transmembrane</keyword>
<dbReference type="InterPro" id="IPR050739">
    <property type="entry name" value="MFP"/>
</dbReference>
<evidence type="ECO:0000313" key="3">
    <source>
        <dbReference type="Proteomes" id="UP000268857"/>
    </source>
</evidence>
<dbReference type="AlphaFoldDB" id="A0A433N900"/>
<dbReference type="Gene3D" id="2.40.30.170">
    <property type="match status" value="1"/>
</dbReference>
<dbReference type="OrthoDB" id="517700at2"/>
<evidence type="ECO:0008006" key="4">
    <source>
        <dbReference type="Google" id="ProtNLM"/>
    </source>
</evidence>
<sequence length="297" mass="32678">MQDVHPCYNQVPEIVSICGGSVASIIRQQPQELPLAAASPKLPTNTHSKIATPLRVTATSMGNCSISLQKMLEQTPSILPRIVLLGSLTFLATVIAWAFTGKIKQVSQVRGKFIQLGELYQFQPQGFDKAVKAKTERVPRFPNLPIDGVVPSLNIHSTNKIAQPKQSIAEIAPSNTSPALVINLPYHNIDFVNKGDKVQIKLDADTYSQPSAKGKAEQQNAFEVQNRSILSGRIVSISGDAQPEQKFGWVYRVEVALAPHQSIKLKAGQSATAQIIYQRRISDLFLTPIKEQQKHRE</sequence>
<protein>
    <recommendedName>
        <fullName evidence="4">HlyD family secretion protein</fullName>
    </recommendedName>
</protein>
<dbReference type="Proteomes" id="UP000268857">
    <property type="component" value="Unassembled WGS sequence"/>
</dbReference>
<reference evidence="2 3" key="1">
    <citation type="journal article" date="2019" name="Genome Biol. Evol.">
        <title>Day and night: Metabolic profiles and evolutionary relationships of six axenic non-marine cyanobacteria.</title>
        <authorList>
            <person name="Will S.E."/>
            <person name="Henke P."/>
            <person name="Boedeker C."/>
            <person name="Huang S."/>
            <person name="Brinkmann H."/>
            <person name="Rohde M."/>
            <person name="Jarek M."/>
            <person name="Friedl T."/>
            <person name="Seufert S."/>
            <person name="Schumacher M."/>
            <person name="Overmann J."/>
            <person name="Neumann-Schaal M."/>
            <person name="Petersen J."/>
        </authorList>
    </citation>
    <scope>NUCLEOTIDE SEQUENCE [LARGE SCALE GENOMIC DNA]</scope>
    <source>
        <strain evidence="2 3">PCC 6912</strain>
    </source>
</reference>
<keyword evidence="3" id="KW-1185">Reference proteome</keyword>